<dbReference type="InterPro" id="IPR017438">
    <property type="entry name" value="ATP-NAD_kinase_N"/>
</dbReference>
<evidence type="ECO:0000256" key="7">
    <source>
        <dbReference type="ARBA" id="ARBA00022840"/>
    </source>
</evidence>
<dbReference type="PANTHER" id="PTHR11255:SF54">
    <property type="entry name" value="DIACYLGLYCEROL KINASE THETA"/>
    <property type="match status" value="1"/>
</dbReference>
<evidence type="ECO:0000259" key="11">
    <source>
        <dbReference type="PROSITE" id="PS50146"/>
    </source>
</evidence>
<feature type="compositionally biased region" description="Acidic residues" evidence="10">
    <location>
        <begin position="120"/>
        <end position="134"/>
    </location>
</feature>
<dbReference type="AlphaFoldDB" id="A0A4D9CQP7"/>
<keyword evidence="8" id="KW-0472">Membrane</keyword>
<accession>A0A4D9CQP7</accession>
<dbReference type="GO" id="GO:0016020">
    <property type="term" value="C:membrane"/>
    <property type="evidence" value="ECO:0007669"/>
    <property type="project" value="UniProtKB-SubCell"/>
</dbReference>
<comment type="similarity">
    <text evidence="2 9">Belongs to the eukaryotic diacylglycerol kinase family.</text>
</comment>
<evidence type="ECO:0000256" key="4">
    <source>
        <dbReference type="ARBA" id="ARBA00022741"/>
    </source>
</evidence>
<evidence type="ECO:0000256" key="2">
    <source>
        <dbReference type="ARBA" id="ARBA00009280"/>
    </source>
</evidence>
<dbReference type="InterPro" id="IPR037607">
    <property type="entry name" value="DGK"/>
</dbReference>
<evidence type="ECO:0000313" key="13">
    <source>
        <dbReference type="Proteomes" id="UP000355283"/>
    </source>
</evidence>
<comment type="caution">
    <text evidence="12">The sequence shown here is derived from an EMBL/GenBank/DDBJ whole genome shotgun (WGS) entry which is preliminary data.</text>
</comment>
<evidence type="ECO:0000256" key="1">
    <source>
        <dbReference type="ARBA" id="ARBA00004370"/>
    </source>
</evidence>
<dbReference type="GO" id="GO:0004143">
    <property type="term" value="F:ATP-dependent diacylglycerol kinase activity"/>
    <property type="evidence" value="ECO:0007669"/>
    <property type="project" value="UniProtKB-EC"/>
</dbReference>
<comment type="subcellular location">
    <subcellularLocation>
        <location evidence="1">Membrane</location>
    </subcellularLocation>
</comment>
<evidence type="ECO:0000256" key="6">
    <source>
        <dbReference type="ARBA" id="ARBA00022777"/>
    </source>
</evidence>
<dbReference type="PANTHER" id="PTHR11255">
    <property type="entry name" value="DIACYLGLYCEROL KINASE"/>
    <property type="match status" value="1"/>
</dbReference>
<dbReference type="PROSITE" id="PS51257">
    <property type="entry name" value="PROKAR_LIPOPROTEIN"/>
    <property type="match status" value="1"/>
</dbReference>
<dbReference type="Gene3D" id="2.60.200.40">
    <property type="match status" value="1"/>
</dbReference>
<feature type="region of interest" description="Disordered" evidence="10">
    <location>
        <begin position="85"/>
        <end position="187"/>
    </location>
</feature>
<keyword evidence="3 9" id="KW-0808">Transferase</keyword>
<keyword evidence="7 9" id="KW-0067">ATP-binding</keyword>
<evidence type="ECO:0000256" key="8">
    <source>
        <dbReference type="ARBA" id="ARBA00023136"/>
    </source>
</evidence>
<dbReference type="SMART" id="SM00046">
    <property type="entry name" value="DAGKc"/>
    <property type="match status" value="1"/>
</dbReference>
<keyword evidence="4 9" id="KW-0547">Nucleotide-binding</keyword>
<keyword evidence="5" id="KW-0479">Metal-binding</keyword>
<evidence type="ECO:0000256" key="10">
    <source>
        <dbReference type="SAM" id="MobiDB-lite"/>
    </source>
</evidence>
<dbReference type="Gene3D" id="3.40.50.10330">
    <property type="entry name" value="Probable inorganic polyphosphate/atp-NAD kinase, domain 1"/>
    <property type="match status" value="1"/>
</dbReference>
<reference evidence="12 13" key="1">
    <citation type="submission" date="2019-01" db="EMBL/GenBank/DDBJ databases">
        <title>Nuclear Genome Assembly of the Microalgal Biofuel strain Nannochloropsis salina CCMP1776.</title>
        <authorList>
            <person name="Hovde B."/>
        </authorList>
    </citation>
    <scope>NUCLEOTIDE SEQUENCE [LARGE SCALE GENOMIC DNA]</scope>
    <source>
        <strain evidence="12 13">CCMP1776</strain>
    </source>
</reference>
<evidence type="ECO:0000313" key="12">
    <source>
        <dbReference type="EMBL" id="TFJ80834.1"/>
    </source>
</evidence>
<dbReference type="InterPro" id="IPR000756">
    <property type="entry name" value="Diacylglycerol_kin_accessory"/>
</dbReference>
<feature type="compositionally biased region" description="Pro residues" evidence="10">
    <location>
        <begin position="175"/>
        <end position="186"/>
    </location>
</feature>
<dbReference type="InterPro" id="IPR016064">
    <property type="entry name" value="NAD/diacylglycerol_kinase_sf"/>
</dbReference>
<proteinExistence type="inferred from homology"/>
<keyword evidence="6 9" id="KW-0418">Kinase</keyword>
<dbReference type="PROSITE" id="PS50146">
    <property type="entry name" value="DAGK"/>
    <property type="match status" value="1"/>
</dbReference>
<keyword evidence="13" id="KW-1185">Reference proteome</keyword>
<dbReference type="GO" id="GO:0007200">
    <property type="term" value="P:phospholipase C-activating G protein-coupled receptor signaling pathway"/>
    <property type="evidence" value="ECO:0007669"/>
    <property type="project" value="InterPro"/>
</dbReference>
<name>A0A4D9CQP7_9STRA</name>
<dbReference type="OrthoDB" id="242257at2759"/>
<dbReference type="EC" id="2.7.1.107" evidence="9"/>
<evidence type="ECO:0000256" key="9">
    <source>
        <dbReference type="RuleBase" id="RU361128"/>
    </source>
</evidence>
<keyword evidence="5" id="KW-0863">Zinc-finger</keyword>
<organism evidence="12 13">
    <name type="scientific">Nannochloropsis salina CCMP1776</name>
    <dbReference type="NCBI Taxonomy" id="1027361"/>
    <lineage>
        <taxon>Eukaryota</taxon>
        <taxon>Sar</taxon>
        <taxon>Stramenopiles</taxon>
        <taxon>Ochrophyta</taxon>
        <taxon>Eustigmatophyceae</taxon>
        <taxon>Eustigmatales</taxon>
        <taxon>Monodopsidaceae</taxon>
        <taxon>Microchloropsis</taxon>
        <taxon>Microchloropsis salina</taxon>
    </lineage>
</organism>
<dbReference type="Proteomes" id="UP000355283">
    <property type="component" value="Unassembled WGS sequence"/>
</dbReference>
<comment type="catalytic activity">
    <reaction evidence="9">
        <text>a 1,2-diacyl-sn-glycerol + ATP = a 1,2-diacyl-sn-glycero-3-phosphate + ADP + H(+)</text>
        <dbReference type="Rhea" id="RHEA:10272"/>
        <dbReference type="ChEBI" id="CHEBI:15378"/>
        <dbReference type="ChEBI" id="CHEBI:17815"/>
        <dbReference type="ChEBI" id="CHEBI:30616"/>
        <dbReference type="ChEBI" id="CHEBI:58608"/>
        <dbReference type="ChEBI" id="CHEBI:456216"/>
        <dbReference type="EC" id="2.7.1.107"/>
    </reaction>
</comment>
<feature type="domain" description="DAGKc" evidence="11">
    <location>
        <begin position="221"/>
        <end position="349"/>
    </location>
</feature>
<protein>
    <recommendedName>
        <fullName evidence="9">Diacylglycerol kinase</fullName>
        <shortName evidence="9">DAG kinase</shortName>
        <ecNumber evidence="9">2.7.1.107</ecNumber>
    </recommendedName>
</protein>
<evidence type="ECO:0000256" key="3">
    <source>
        <dbReference type="ARBA" id="ARBA00022679"/>
    </source>
</evidence>
<dbReference type="Pfam" id="PF00781">
    <property type="entry name" value="DAGK_cat"/>
    <property type="match status" value="1"/>
</dbReference>
<keyword evidence="5" id="KW-0862">Zinc</keyword>
<evidence type="ECO:0000256" key="5">
    <source>
        <dbReference type="ARBA" id="ARBA00022771"/>
    </source>
</evidence>
<dbReference type="GO" id="GO:0005524">
    <property type="term" value="F:ATP binding"/>
    <property type="evidence" value="ECO:0007669"/>
    <property type="project" value="UniProtKB-KW"/>
</dbReference>
<dbReference type="InterPro" id="IPR001206">
    <property type="entry name" value="Diacylglycerol_kinase_cat_dom"/>
</dbReference>
<sequence length="620" mass="69127">MKLIQYFGTALCVVILSCVTNIIPGGRVALGRPFSRLFGGSSRNLRAEVEAAVPYFIVPEDRVEYPTPKLAALKSKLKEIGHHKAMAHPHQHQGLDGRRRVSLHPSHRPAPSSLGAAEDKEQEEEGGEEEEEGQEGVIAPPAWNPGHRNPRDSSSDMGKATKGKPGTPSAFLPLGVPPPPLFPPSARPIRRSPWSLLFRRGLPRPRRKRPIGINRIKTLPPSVTPLIAIVNSKSGGRQGKNLFKRLRAALSRAQVFDIQKVDLKEALSLYCHLPNSCTLLVCGGDGTASRVFEVVDGMEWKHGPPKIAIVPLGTGNDIARVLDWNLGVFSDLTRAMERKMDRWELRMTEAVPSLDRHRQPVKYMLGYLGIGVDGKVALDFHKLRDRAPYLFLSPTLNKFYYALMGLRDFFVRSCKNLPDKVELWCDGKPIVLPPQTESFIVLNINSHAGGVELWPEYPMGEGMEGAFKPSRFDDGYLEVVAISGVLHLGRIRVGLDRPLRLAQAKEVRIRTKSFLPGQVDGEPWRLPRCELTLRHNGQAPVLQHVSKELLQVNGGSVLEGRREAVFRKHFKKDGLDSRFSHAMRPGVEQYNEWLVGQGKLDAAAKDQLLQAFKRRLQVSQ</sequence>
<dbReference type="Pfam" id="PF00609">
    <property type="entry name" value="DAGK_acc"/>
    <property type="match status" value="1"/>
</dbReference>
<dbReference type="GO" id="GO:0008270">
    <property type="term" value="F:zinc ion binding"/>
    <property type="evidence" value="ECO:0007669"/>
    <property type="project" value="UniProtKB-KW"/>
</dbReference>
<dbReference type="EMBL" id="SDOX01000155">
    <property type="protein sequence ID" value="TFJ80834.1"/>
    <property type="molecule type" value="Genomic_DNA"/>
</dbReference>
<gene>
    <name evidence="12" type="ORF">NSK_007834</name>
</gene>
<dbReference type="SMART" id="SM00045">
    <property type="entry name" value="DAGKa"/>
    <property type="match status" value="1"/>
</dbReference>
<dbReference type="SUPFAM" id="SSF111331">
    <property type="entry name" value="NAD kinase/diacylglycerol kinase-like"/>
    <property type="match status" value="1"/>
</dbReference>